<evidence type="ECO:0000313" key="4">
    <source>
        <dbReference type="EMBL" id="SFF30761.1"/>
    </source>
</evidence>
<feature type="domain" description="DUF4232" evidence="3">
    <location>
        <begin position="80"/>
        <end position="206"/>
    </location>
</feature>
<dbReference type="OrthoDB" id="485007at2"/>
<feature type="region of interest" description="Disordered" evidence="1">
    <location>
        <begin position="28"/>
        <end position="96"/>
    </location>
</feature>
<sequence length="216" mass="21322">MTHRRAVPAALACCAALAAALTGCTSTGTGSAAAGSPAPSNSRNPSSATGSGSADAGTASPSDGPTPAASAAQEPTATRCRSSELRASIGPDHPGAGQENFAVILTNGSHRTCTMYGFPGVAFVNSAGEAVTPDPERTTGQERRIVTLAPGASAWSALVFTNPAISGVTTVTPAAVLVTPPDETEPVRVRWTGGKVSNTGKASVPQVSPVRPGDGS</sequence>
<dbReference type="RefSeq" id="WP_075028072.1">
    <property type="nucleotide sequence ID" value="NZ_FONR01000005.1"/>
</dbReference>
<dbReference type="Pfam" id="PF14016">
    <property type="entry name" value="DUF4232"/>
    <property type="match status" value="1"/>
</dbReference>
<protein>
    <recommendedName>
        <fullName evidence="3">DUF4232 domain-containing protein</fullName>
    </recommendedName>
</protein>
<dbReference type="PROSITE" id="PS51257">
    <property type="entry name" value="PROKAR_LIPOPROTEIN"/>
    <property type="match status" value="1"/>
</dbReference>
<proteinExistence type="predicted"/>
<dbReference type="Proteomes" id="UP000181942">
    <property type="component" value="Unassembled WGS sequence"/>
</dbReference>
<feature type="signal peptide" evidence="2">
    <location>
        <begin position="1"/>
        <end position="20"/>
    </location>
</feature>
<keyword evidence="2" id="KW-0732">Signal</keyword>
<feature type="chain" id="PRO_5038632503" description="DUF4232 domain-containing protein" evidence="2">
    <location>
        <begin position="21"/>
        <end position="216"/>
    </location>
</feature>
<evidence type="ECO:0000256" key="2">
    <source>
        <dbReference type="SAM" id="SignalP"/>
    </source>
</evidence>
<evidence type="ECO:0000256" key="1">
    <source>
        <dbReference type="SAM" id="MobiDB-lite"/>
    </source>
</evidence>
<dbReference type="InterPro" id="IPR025326">
    <property type="entry name" value="DUF4232"/>
</dbReference>
<evidence type="ECO:0000259" key="3">
    <source>
        <dbReference type="Pfam" id="PF14016"/>
    </source>
</evidence>
<feature type="region of interest" description="Disordered" evidence="1">
    <location>
        <begin position="192"/>
        <end position="216"/>
    </location>
</feature>
<dbReference type="AlphaFoldDB" id="A0A1I2HQU8"/>
<feature type="compositionally biased region" description="Low complexity" evidence="1">
    <location>
        <begin position="28"/>
        <end position="63"/>
    </location>
</feature>
<organism evidence="4 5">
    <name type="scientific">Streptomyces mirabilis</name>
    <dbReference type="NCBI Taxonomy" id="68239"/>
    <lineage>
        <taxon>Bacteria</taxon>
        <taxon>Bacillati</taxon>
        <taxon>Actinomycetota</taxon>
        <taxon>Actinomycetes</taxon>
        <taxon>Kitasatosporales</taxon>
        <taxon>Streptomycetaceae</taxon>
        <taxon>Streptomyces</taxon>
    </lineage>
</organism>
<accession>A0A1I2HQU8</accession>
<reference evidence="4 5" key="1">
    <citation type="submission" date="2016-10" db="EMBL/GenBank/DDBJ databases">
        <authorList>
            <person name="de Groot N.N."/>
        </authorList>
    </citation>
    <scope>NUCLEOTIDE SEQUENCE [LARGE SCALE GENOMIC DNA]</scope>
    <source>
        <strain evidence="4 5">OK461</strain>
    </source>
</reference>
<name>A0A1I2HQU8_9ACTN</name>
<evidence type="ECO:0000313" key="5">
    <source>
        <dbReference type="Proteomes" id="UP000181942"/>
    </source>
</evidence>
<gene>
    <name evidence="4" type="ORF">SAMN02787118_105249</name>
</gene>
<dbReference type="EMBL" id="FONR01000005">
    <property type="protein sequence ID" value="SFF30761.1"/>
    <property type="molecule type" value="Genomic_DNA"/>
</dbReference>